<dbReference type="InterPro" id="IPR036770">
    <property type="entry name" value="Ankyrin_rpt-contain_sf"/>
</dbReference>
<feature type="compositionally biased region" description="Basic and acidic residues" evidence="4">
    <location>
        <begin position="31"/>
        <end position="55"/>
    </location>
</feature>
<dbReference type="OrthoDB" id="616263at2759"/>
<feature type="repeat" description="ANK" evidence="3">
    <location>
        <begin position="693"/>
        <end position="725"/>
    </location>
</feature>
<keyword evidence="1" id="KW-0489">Methyltransferase</keyword>
<feature type="repeat" description="ANK" evidence="3">
    <location>
        <begin position="726"/>
        <end position="758"/>
    </location>
</feature>
<name>A0A7R9AF53_9CRUS</name>
<dbReference type="GO" id="GO:0046974">
    <property type="term" value="F:histone H3K9 methyltransferase activity"/>
    <property type="evidence" value="ECO:0007669"/>
    <property type="project" value="TreeGrafter"/>
</dbReference>
<keyword evidence="1" id="KW-0808">Transferase</keyword>
<dbReference type="Gene3D" id="2.170.270.10">
    <property type="entry name" value="SET domain"/>
    <property type="match status" value="1"/>
</dbReference>
<evidence type="ECO:0000313" key="6">
    <source>
        <dbReference type="EMBL" id="CAD7252727.1"/>
    </source>
</evidence>
<dbReference type="AlphaFoldDB" id="A0A7R9AF53"/>
<dbReference type="Proteomes" id="UP000677054">
    <property type="component" value="Unassembled WGS sequence"/>
</dbReference>
<gene>
    <name evidence="6" type="ORF">DSTB1V02_LOCUS12482</name>
</gene>
<dbReference type="Pfam" id="PF00023">
    <property type="entry name" value="Ank"/>
    <property type="match status" value="2"/>
</dbReference>
<dbReference type="EMBL" id="CAJPEV010004768">
    <property type="protein sequence ID" value="CAG0902279.1"/>
    <property type="molecule type" value="Genomic_DNA"/>
</dbReference>
<feature type="repeat" description="ANK" evidence="3">
    <location>
        <begin position="660"/>
        <end position="692"/>
    </location>
</feature>
<evidence type="ECO:0000256" key="3">
    <source>
        <dbReference type="PROSITE-ProRule" id="PRU00023"/>
    </source>
</evidence>
<feature type="repeat" description="ANK" evidence="3">
    <location>
        <begin position="590"/>
        <end position="622"/>
    </location>
</feature>
<dbReference type="GO" id="GO:0000122">
    <property type="term" value="P:negative regulation of transcription by RNA polymerase II"/>
    <property type="evidence" value="ECO:0007669"/>
    <property type="project" value="TreeGrafter"/>
</dbReference>
<dbReference type="EMBL" id="LR904285">
    <property type="protein sequence ID" value="CAD7252727.1"/>
    <property type="molecule type" value="Genomic_DNA"/>
</dbReference>
<dbReference type="SUPFAM" id="SSF48403">
    <property type="entry name" value="Ankyrin repeat"/>
    <property type="match status" value="1"/>
</dbReference>
<feature type="region of interest" description="Disordered" evidence="4">
    <location>
        <begin position="24"/>
        <end position="272"/>
    </location>
</feature>
<dbReference type="InterPro" id="IPR047762">
    <property type="entry name" value="EHMT_CRR"/>
</dbReference>
<dbReference type="InterPro" id="IPR043550">
    <property type="entry name" value="EHMT1/EHMT2"/>
</dbReference>
<dbReference type="CDD" id="cd20905">
    <property type="entry name" value="EHMT_ZBD"/>
    <property type="match status" value="1"/>
</dbReference>
<dbReference type="GO" id="GO:0002039">
    <property type="term" value="F:p53 binding"/>
    <property type="evidence" value="ECO:0007669"/>
    <property type="project" value="InterPro"/>
</dbReference>
<dbReference type="PROSITE" id="PS50297">
    <property type="entry name" value="ANK_REP_REGION"/>
    <property type="match status" value="5"/>
</dbReference>
<dbReference type="InterPro" id="IPR046341">
    <property type="entry name" value="SET_dom_sf"/>
</dbReference>
<evidence type="ECO:0000313" key="7">
    <source>
        <dbReference type="Proteomes" id="UP000677054"/>
    </source>
</evidence>
<sequence>MASPSGSLGAVKTEILEQMRKKFSQGLKKCASTEKEGDLDGDRDSGHRSSERDATSRNSTSGMKSGKRRSKPYKGLTYDFHPRKKSRRSTKDSHSRGSGGSSPAVLHVQGDATPVLDDESNTPGQDDEATSVSANGSEDPRDLQQEATMDHEMLEVQTQSSDSEDHDVTNEVDLHPEAIGIEEGDLQEEMGESVEVLEEPPEDGLEDEKGDEHEDLEGVVEDLEGEETKNDLEEEDEEDDVSEKSVEDEEEVDEENEEEEYGEIDEECEDADESVVGQVVESEHGNSEVISRRINIGMTSQALPLSKKSDTLQIWGKDQKCCCAGKEHLMAYSEESKSGQTIFCSARDSLDDKIVGCRNVVKNPELLRPHSRIPYLTFCEVHRRRLHLHQCCPSCGLFCTQGHFWKCEKENGTGKEMHFFHKECGGTIERKDQEEPFYCLHCGETETVKGVRLELRTLRNLVFYPQQAPPKIRNWGPMTFVKGEKKEGHPKDLPSWPVIPVNEHGVAYSIPEQGIKISLDNIPWGPDDPSAAEDLKKLIEALKTQSYKEMKLESPDLYQFASDGENEKLLYCIFALLHQAGALLDARDEHMQTPLMLAADLNHASCIRYLLCAGASVYLRGEDGMTALHLAARSGHLEACYLLLNLCSDPRSLINNQDYGGWTPLVWSAENKHRKVTRFLLQQGADPQICDMEGNTALHWAAYSGSTDIASICLRMGCFPNLPNLHGDTPVHIAARRDHPDCVLLLLLKDARLDVRNKDGQLPLDCASYLPPTSQTYQLLYLNQELRKLRNMGQGNNRRLEYRILSNDISRGKERIPVQCVNEVDDEPLPKDYKYMTENLETPSIHVNRTISSIQIFCSCDGDCSSAECQCAAFSIRCWYDDEGRLLPDFNYADPPLLFECNRACQCHVKLCRNRVFQRGIMIQMELYKTGSKGWGVKTLEAIPKGTYVCE</sequence>
<feature type="compositionally biased region" description="Acidic residues" evidence="4">
    <location>
        <begin position="232"/>
        <end position="272"/>
    </location>
</feature>
<feature type="domain" description="Pre-SET" evidence="5">
    <location>
        <begin position="856"/>
        <end position="920"/>
    </location>
</feature>
<keyword evidence="7" id="KW-1185">Reference proteome</keyword>
<dbReference type="GO" id="GO:0008270">
    <property type="term" value="F:zinc ion binding"/>
    <property type="evidence" value="ECO:0007669"/>
    <property type="project" value="InterPro"/>
</dbReference>
<dbReference type="SMART" id="SM00468">
    <property type="entry name" value="PreSET"/>
    <property type="match status" value="1"/>
</dbReference>
<dbReference type="Pfam" id="PF05033">
    <property type="entry name" value="Pre-SET"/>
    <property type="match status" value="1"/>
</dbReference>
<feature type="repeat" description="ANK" evidence="3">
    <location>
        <begin position="623"/>
        <end position="645"/>
    </location>
</feature>
<dbReference type="PROSITE" id="PS50867">
    <property type="entry name" value="PRE_SET"/>
    <property type="match status" value="1"/>
</dbReference>
<dbReference type="PROSITE" id="PS50088">
    <property type="entry name" value="ANK_REPEAT"/>
    <property type="match status" value="5"/>
</dbReference>
<dbReference type="InterPro" id="IPR002110">
    <property type="entry name" value="Ankyrin_rpt"/>
</dbReference>
<dbReference type="GO" id="GO:0000785">
    <property type="term" value="C:chromatin"/>
    <property type="evidence" value="ECO:0007669"/>
    <property type="project" value="TreeGrafter"/>
</dbReference>
<feature type="compositionally biased region" description="Basic and acidic residues" evidence="4">
    <location>
        <begin position="166"/>
        <end position="176"/>
    </location>
</feature>
<dbReference type="SUPFAM" id="SSF82199">
    <property type="entry name" value="SET domain"/>
    <property type="match status" value="1"/>
</dbReference>
<reference evidence="6" key="1">
    <citation type="submission" date="2020-11" db="EMBL/GenBank/DDBJ databases">
        <authorList>
            <person name="Tran Van P."/>
        </authorList>
    </citation>
    <scope>NUCLEOTIDE SEQUENCE</scope>
</reference>
<evidence type="ECO:0000259" key="5">
    <source>
        <dbReference type="PROSITE" id="PS50867"/>
    </source>
</evidence>
<feature type="compositionally biased region" description="Acidic residues" evidence="4">
    <location>
        <begin position="116"/>
        <end position="129"/>
    </location>
</feature>
<dbReference type="PANTHER" id="PTHR46307:SF4">
    <property type="entry name" value="G9A, ISOFORM B"/>
    <property type="match status" value="1"/>
</dbReference>
<dbReference type="InterPro" id="IPR007728">
    <property type="entry name" value="Pre-SET_dom"/>
</dbReference>
<organism evidence="6">
    <name type="scientific">Darwinula stevensoni</name>
    <dbReference type="NCBI Taxonomy" id="69355"/>
    <lineage>
        <taxon>Eukaryota</taxon>
        <taxon>Metazoa</taxon>
        <taxon>Ecdysozoa</taxon>
        <taxon>Arthropoda</taxon>
        <taxon>Crustacea</taxon>
        <taxon>Oligostraca</taxon>
        <taxon>Ostracoda</taxon>
        <taxon>Podocopa</taxon>
        <taxon>Podocopida</taxon>
        <taxon>Darwinulocopina</taxon>
        <taxon>Darwinuloidea</taxon>
        <taxon>Darwinulidae</taxon>
        <taxon>Darwinula</taxon>
    </lineage>
</organism>
<keyword evidence="2" id="KW-0949">S-adenosyl-L-methionine</keyword>
<feature type="compositionally biased region" description="Basic and acidic residues" evidence="4">
    <location>
        <begin position="138"/>
        <end position="154"/>
    </location>
</feature>
<feature type="non-terminal residue" evidence="6">
    <location>
        <position position="1"/>
    </location>
</feature>
<dbReference type="PRINTS" id="PR01415">
    <property type="entry name" value="ANKYRIN"/>
</dbReference>
<dbReference type="Gene3D" id="1.25.40.20">
    <property type="entry name" value="Ankyrin repeat-containing domain"/>
    <property type="match status" value="2"/>
</dbReference>
<accession>A0A7R9AF53</accession>
<dbReference type="PANTHER" id="PTHR46307">
    <property type="entry name" value="G9A, ISOFORM B"/>
    <property type="match status" value="1"/>
</dbReference>
<dbReference type="GO" id="GO:0005634">
    <property type="term" value="C:nucleus"/>
    <property type="evidence" value="ECO:0007669"/>
    <property type="project" value="InterPro"/>
</dbReference>
<dbReference type="GO" id="GO:0032259">
    <property type="term" value="P:methylation"/>
    <property type="evidence" value="ECO:0007669"/>
    <property type="project" value="UniProtKB-KW"/>
</dbReference>
<protein>
    <recommendedName>
        <fullName evidence="5">Pre-SET domain-containing protein</fullName>
    </recommendedName>
</protein>
<dbReference type="SMART" id="SM00248">
    <property type="entry name" value="ANK"/>
    <property type="match status" value="5"/>
</dbReference>
<evidence type="ECO:0000256" key="4">
    <source>
        <dbReference type="SAM" id="MobiDB-lite"/>
    </source>
</evidence>
<dbReference type="Pfam" id="PF12796">
    <property type="entry name" value="Ank_2"/>
    <property type="match status" value="1"/>
</dbReference>
<feature type="compositionally biased region" description="Acidic residues" evidence="4">
    <location>
        <begin position="180"/>
        <end position="225"/>
    </location>
</feature>
<evidence type="ECO:0000256" key="1">
    <source>
        <dbReference type="ARBA" id="ARBA00022603"/>
    </source>
</evidence>
<keyword evidence="3" id="KW-0040">ANK repeat</keyword>
<evidence type="ECO:0000256" key="2">
    <source>
        <dbReference type="ARBA" id="ARBA00022691"/>
    </source>
</evidence>
<dbReference type="Pfam" id="PF21533">
    <property type="entry name" value="EHMT1-2_CRR"/>
    <property type="match status" value="1"/>
</dbReference>
<proteinExistence type="predicted"/>